<gene>
    <name evidence="1" type="ORF">M9Y10_008703</name>
</gene>
<sequence>MEIESIIREKKEIYSSLMEFIDETEDADFNSLIKDFENQEIFKNKEEIKLMLQLISKISDNHRRLSDFIDKLNQIIQYLLKELQPPITDFEIYEIFKYNKRVLLLLLEQEFIRPDNQIISDIMSMKDRNNFPYSHYLYSGIKPFINEKESRAIENEIKQKYNQDLNIFEEKCRIGENDSYICSLIRQGLTEEFISYINRATISLSSKIQPSIFETNSIFHTVTTCISFH</sequence>
<evidence type="ECO:0000313" key="1">
    <source>
        <dbReference type="EMBL" id="KAK8870811.1"/>
    </source>
</evidence>
<protein>
    <submittedName>
        <fullName evidence="1">Uncharacterized protein</fullName>
    </submittedName>
</protein>
<reference evidence="1 2" key="1">
    <citation type="submission" date="2024-04" db="EMBL/GenBank/DDBJ databases">
        <title>Tritrichomonas musculus Genome.</title>
        <authorList>
            <person name="Alves-Ferreira E."/>
            <person name="Grigg M."/>
            <person name="Lorenzi H."/>
            <person name="Galac M."/>
        </authorList>
    </citation>
    <scope>NUCLEOTIDE SEQUENCE [LARGE SCALE GENOMIC DNA]</scope>
    <source>
        <strain evidence="1 2">EAF2021</strain>
    </source>
</reference>
<comment type="caution">
    <text evidence="1">The sequence shown here is derived from an EMBL/GenBank/DDBJ whole genome shotgun (WGS) entry which is preliminary data.</text>
</comment>
<dbReference type="EMBL" id="JAPFFF010000014">
    <property type="protein sequence ID" value="KAK8870811.1"/>
    <property type="molecule type" value="Genomic_DNA"/>
</dbReference>
<keyword evidence="2" id="KW-1185">Reference proteome</keyword>
<evidence type="ECO:0000313" key="2">
    <source>
        <dbReference type="Proteomes" id="UP001470230"/>
    </source>
</evidence>
<dbReference type="Proteomes" id="UP001470230">
    <property type="component" value="Unassembled WGS sequence"/>
</dbReference>
<accession>A0ABR2IYW1</accession>
<proteinExistence type="predicted"/>
<organism evidence="1 2">
    <name type="scientific">Tritrichomonas musculus</name>
    <dbReference type="NCBI Taxonomy" id="1915356"/>
    <lineage>
        <taxon>Eukaryota</taxon>
        <taxon>Metamonada</taxon>
        <taxon>Parabasalia</taxon>
        <taxon>Tritrichomonadida</taxon>
        <taxon>Tritrichomonadidae</taxon>
        <taxon>Tritrichomonas</taxon>
    </lineage>
</organism>
<name>A0ABR2IYW1_9EUKA</name>